<feature type="compositionally biased region" description="Basic and acidic residues" evidence="1">
    <location>
        <begin position="132"/>
        <end position="147"/>
    </location>
</feature>
<accession>A0A6J4SHX5</accession>
<feature type="compositionally biased region" description="Basic and acidic residues" evidence="1">
    <location>
        <begin position="234"/>
        <end position="250"/>
    </location>
</feature>
<reference evidence="2" key="1">
    <citation type="submission" date="2020-02" db="EMBL/GenBank/DDBJ databases">
        <authorList>
            <person name="Meier V. D."/>
        </authorList>
    </citation>
    <scope>NUCLEOTIDE SEQUENCE</scope>
    <source>
        <strain evidence="2">AVDCRST_MAG30</strain>
    </source>
</reference>
<feature type="non-terminal residue" evidence="2">
    <location>
        <position position="558"/>
    </location>
</feature>
<evidence type="ECO:0000313" key="2">
    <source>
        <dbReference type="EMBL" id="CAA9493960.1"/>
    </source>
</evidence>
<feature type="compositionally biased region" description="Basic and acidic residues" evidence="1">
    <location>
        <begin position="306"/>
        <end position="318"/>
    </location>
</feature>
<feature type="compositionally biased region" description="Basic and acidic residues" evidence="1">
    <location>
        <begin position="89"/>
        <end position="115"/>
    </location>
</feature>
<feature type="non-terminal residue" evidence="2">
    <location>
        <position position="1"/>
    </location>
</feature>
<feature type="region of interest" description="Disordered" evidence="1">
    <location>
        <begin position="1"/>
        <end position="365"/>
    </location>
</feature>
<organism evidence="2">
    <name type="scientific">uncultured Solirubrobacteraceae bacterium</name>
    <dbReference type="NCBI Taxonomy" id="1162706"/>
    <lineage>
        <taxon>Bacteria</taxon>
        <taxon>Bacillati</taxon>
        <taxon>Actinomycetota</taxon>
        <taxon>Thermoleophilia</taxon>
        <taxon>Solirubrobacterales</taxon>
        <taxon>Solirubrobacteraceae</taxon>
        <taxon>environmental samples</taxon>
    </lineage>
</organism>
<evidence type="ECO:0000256" key="1">
    <source>
        <dbReference type="SAM" id="MobiDB-lite"/>
    </source>
</evidence>
<feature type="compositionally biased region" description="Basic residues" evidence="1">
    <location>
        <begin position="356"/>
        <end position="365"/>
    </location>
</feature>
<protein>
    <submittedName>
        <fullName evidence="2">Polyhydroxyalkanoic acid synthase</fullName>
    </submittedName>
</protein>
<feature type="compositionally biased region" description="Basic residues" evidence="1">
    <location>
        <begin position="291"/>
        <end position="305"/>
    </location>
</feature>
<feature type="compositionally biased region" description="Basic and acidic residues" evidence="1">
    <location>
        <begin position="171"/>
        <end position="211"/>
    </location>
</feature>
<feature type="compositionally biased region" description="Basic and acidic residues" evidence="1">
    <location>
        <begin position="280"/>
        <end position="290"/>
    </location>
</feature>
<feature type="compositionally biased region" description="Basic residues" evidence="1">
    <location>
        <begin position="336"/>
        <end position="347"/>
    </location>
</feature>
<feature type="region of interest" description="Disordered" evidence="1">
    <location>
        <begin position="528"/>
        <end position="558"/>
    </location>
</feature>
<feature type="compositionally biased region" description="Basic and acidic residues" evidence="1">
    <location>
        <begin position="410"/>
        <end position="429"/>
    </location>
</feature>
<feature type="compositionally biased region" description="Basic and acidic residues" evidence="1">
    <location>
        <begin position="437"/>
        <end position="460"/>
    </location>
</feature>
<feature type="compositionally biased region" description="Basic residues" evidence="1">
    <location>
        <begin position="268"/>
        <end position="279"/>
    </location>
</feature>
<feature type="region of interest" description="Disordered" evidence="1">
    <location>
        <begin position="476"/>
        <end position="511"/>
    </location>
</feature>
<gene>
    <name evidence="2" type="ORF">AVDCRST_MAG30-1530</name>
</gene>
<name>A0A6J4SHX5_9ACTN</name>
<feature type="region of interest" description="Disordered" evidence="1">
    <location>
        <begin position="384"/>
        <end position="463"/>
    </location>
</feature>
<feature type="compositionally biased region" description="Gly residues" evidence="1">
    <location>
        <begin position="29"/>
        <end position="38"/>
    </location>
</feature>
<feature type="compositionally biased region" description="Basic and acidic residues" evidence="1">
    <location>
        <begin position="393"/>
        <end position="403"/>
    </location>
</feature>
<dbReference type="EMBL" id="CADCVS010000212">
    <property type="protein sequence ID" value="CAA9493960.1"/>
    <property type="molecule type" value="Genomic_DNA"/>
</dbReference>
<dbReference type="AlphaFoldDB" id="A0A6J4SHX5"/>
<feature type="compositionally biased region" description="Basic residues" evidence="1">
    <location>
        <begin position="46"/>
        <end position="63"/>
    </location>
</feature>
<proteinExistence type="predicted"/>
<sequence length="558" mass="62216">EHEQQRRRGPRQPADRRRDEPAPALGTGARRGGGGGPPGRAPRQGRAPRRGPRGRAHEGRRRPLGGDARQGRSPLQGSRVVGQPGLPPHRPDLPGDGRDGRRPRVRRQRELEGRAARALRRRERRRPARAVELPRDEPGRPQGDARHGRAQLRQGREPVRARHVRAAADPVHGRHEGVRGRRGPRAEPGRGRAPHADVRAHPVRADHEARARAPAARHAADDQQVLRRRPRARAQPDRAPRRRGADRLRDLVAQPGRAPRRVGDRRLRAGRARRPRRHRGDHEHRLDTRHRPVRRRHRPLGRGRAPRGDGRAGPDRGPHARGLRARQPPLGDGGRAHRPRDRARRGGGVRAQGLPRRARARRRVRVAAPERPDLELLDQQLPARQGAARVRRPLLERRHDADARGAAPRLHVDLAREPAREPGRADGARHARRPRRDHGGLLRGGGDRRPHHAVAERVPDHPAAGLRAALRALHERPHRRDGQPARQPQGVLPDQRGEPARRRGVAGRGVQAARHVVDGLVGVARRALGRRGPGPQEARLQAAQADPPGSRQVRHGRL</sequence>
<feature type="compositionally biased region" description="Basic residues" evidence="1">
    <location>
        <begin position="117"/>
        <end position="128"/>
    </location>
</feature>